<reference evidence="2 3" key="1">
    <citation type="journal article" date="2016" name="Environ. Microbiol.">
        <title>Genomic resolution of a cold subsurface aquifer community provides metabolic insights for novel microbes adapted to high CO concentrations.</title>
        <authorList>
            <person name="Probst A.J."/>
            <person name="Castelle C.J."/>
            <person name="Singh A."/>
            <person name="Brown C.T."/>
            <person name="Anantharaman K."/>
            <person name="Sharon I."/>
            <person name="Hug L.A."/>
            <person name="Burstein D."/>
            <person name="Emerson J.B."/>
            <person name="Thomas B.C."/>
            <person name="Banfield J.F."/>
        </authorList>
    </citation>
    <scope>NUCLEOTIDE SEQUENCE [LARGE SCALE GENOMIC DNA]</scope>
    <source>
        <strain evidence="2">CG1_02_38_46</strain>
    </source>
</reference>
<sequence length="149" mass="15992">MKRIVGVMCVMGVVVLLAGCATQTPHTKGGQLKDTLGAEKIDRRYIESIGIGAADPNLESQTQRRATSREAAIVAAQYQLATMIKGVHIEGGVTIEKAMQTDSVISATVDAEIKGAEIIKTEWMKDDGCVVTLRIDLQGLARRVGLKLQ</sequence>
<dbReference type="EMBL" id="MNUO01000115">
    <property type="protein sequence ID" value="OIN96036.1"/>
    <property type="molecule type" value="Genomic_DNA"/>
</dbReference>
<name>A0A1J4SBI7_9BACT</name>
<gene>
    <name evidence="2" type="ORF">AUJ66_07535</name>
</gene>
<comment type="caution">
    <text evidence="2">The sequence shown here is derived from an EMBL/GenBank/DDBJ whole genome shotgun (WGS) entry which is preliminary data.</text>
</comment>
<keyword evidence="1" id="KW-0732">Signal</keyword>
<proteinExistence type="predicted"/>
<feature type="signal peptide" evidence="1">
    <location>
        <begin position="1"/>
        <end position="18"/>
    </location>
</feature>
<feature type="chain" id="PRO_5012453072" description="LPP20 lipoprotein" evidence="1">
    <location>
        <begin position="19"/>
        <end position="149"/>
    </location>
</feature>
<dbReference type="AlphaFoldDB" id="A0A1J4SBI7"/>
<organism evidence="2 3">
    <name type="scientific">Candidatus Desantisbacteria bacterium CG1_02_38_46</name>
    <dbReference type="NCBI Taxonomy" id="1817893"/>
    <lineage>
        <taxon>Bacteria</taxon>
        <taxon>Candidatus Desantisiibacteriota</taxon>
    </lineage>
</organism>
<evidence type="ECO:0000313" key="3">
    <source>
        <dbReference type="Proteomes" id="UP000182278"/>
    </source>
</evidence>
<protein>
    <recommendedName>
        <fullName evidence="4">LPP20 lipoprotein</fullName>
    </recommendedName>
</protein>
<dbReference type="Proteomes" id="UP000182278">
    <property type="component" value="Unassembled WGS sequence"/>
</dbReference>
<evidence type="ECO:0000313" key="2">
    <source>
        <dbReference type="EMBL" id="OIN96036.1"/>
    </source>
</evidence>
<evidence type="ECO:0008006" key="4">
    <source>
        <dbReference type="Google" id="ProtNLM"/>
    </source>
</evidence>
<dbReference type="STRING" id="1817893.AUJ66_07535"/>
<accession>A0A1J4SBI7</accession>
<evidence type="ECO:0000256" key="1">
    <source>
        <dbReference type="SAM" id="SignalP"/>
    </source>
</evidence>
<dbReference type="PROSITE" id="PS51257">
    <property type="entry name" value="PROKAR_LIPOPROTEIN"/>
    <property type="match status" value="1"/>
</dbReference>